<name>A0A9W6IM20_9PROT</name>
<dbReference type="GO" id="GO:0042274">
    <property type="term" value="P:ribosomal small subunit biogenesis"/>
    <property type="evidence" value="ECO:0007669"/>
    <property type="project" value="UniProtKB-UniRule"/>
</dbReference>
<dbReference type="Proteomes" id="UP001143486">
    <property type="component" value="Unassembled WGS sequence"/>
</dbReference>
<evidence type="ECO:0000256" key="4">
    <source>
        <dbReference type="ARBA" id="ARBA00023186"/>
    </source>
</evidence>
<dbReference type="InterPro" id="IPR056792">
    <property type="entry name" value="PRC_RimM"/>
</dbReference>
<dbReference type="GO" id="GO:0005840">
    <property type="term" value="C:ribosome"/>
    <property type="evidence" value="ECO:0007669"/>
    <property type="project" value="InterPro"/>
</dbReference>
<dbReference type="PANTHER" id="PTHR33692:SF1">
    <property type="entry name" value="RIBOSOME MATURATION FACTOR RIMM"/>
    <property type="match status" value="1"/>
</dbReference>
<sequence>MESGPETMTDTADDLVFIAAIAGAHGVKGECKVKSFAGEPDAAFSYGAFRDAGGAVILTPKSWRAVKDGFIVRFAENLTRDEAQALKGTRLHIPRAALPALEDDEFYHADLIGLKVQALDGSDMGTLRAIHDFGSGDLLEITGTPGRNGAWMLPFTRDFVPHISIGNGTITIDPPEEVGSKAEEEAGE</sequence>
<accession>A0A9W6IM20</accession>
<evidence type="ECO:0000313" key="9">
    <source>
        <dbReference type="Proteomes" id="UP001143486"/>
    </source>
</evidence>
<dbReference type="EMBL" id="BSFE01000006">
    <property type="protein sequence ID" value="GLK52802.1"/>
    <property type="molecule type" value="Genomic_DNA"/>
</dbReference>
<comment type="caution">
    <text evidence="8">The sequence shown here is derived from an EMBL/GenBank/DDBJ whole genome shotgun (WGS) entry which is preliminary data.</text>
</comment>
<dbReference type="Gene3D" id="2.30.30.240">
    <property type="entry name" value="PRC-barrel domain"/>
    <property type="match status" value="1"/>
</dbReference>
<evidence type="ECO:0000313" key="8">
    <source>
        <dbReference type="EMBL" id="GLK52802.1"/>
    </source>
</evidence>
<dbReference type="InterPro" id="IPR002676">
    <property type="entry name" value="RimM_N"/>
</dbReference>
<reference evidence="8" key="2">
    <citation type="submission" date="2023-01" db="EMBL/GenBank/DDBJ databases">
        <authorList>
            <person name="Sun Q."/>
            <person name="Evtushenko L."/>
        </authorList>
    </citation>
    <scope>NUCLEOTIDE SEQUENCE</scope>
    <source>
        <strain evidence="8">VKM B-1513</strain>
    </source>
</reference>
<dbReference type="HAMAP" id="MF_00014">
    <property type="entry name" value="Ribosome_mat_RimM"/>
    <property type="match status" value="1"/>
</dbReference>
<reference evidence="8" key="1">
    <citation type="journal article" date="2014" name="Int. J. Syst. Evol. Microbiol.">
        <title>Complete genome sequence of Corynebacterium casei LMG S-19264T (=DSM 44701T), isolated from a smear-ripened cheese.</title>
        <authorList>
            <consortium name="US DOE Joint Genome Institute (JGI-PGF)"/>
            <person name="Walter F."/>
            <person name="Albersmeier A."/>
            <person name="Kalinowski J."/>
            <person name="Ruckert C."/>
        </authorList>
    </citation>
    <scope>NUCLEOTIDE SEQUENCE</scope>
    <source>
        <strain evidence="8">VKM B-1513</strain>
    </source>
</reference>
<comment type="subunit">
    <text evidence="5">Binds ribosomal protein uS19.</text>
</comment>
<keyword evidence="4 5" id="KW-0143">Chaperone</keyword>
<feature type="domain" description="RimM N-terminal" evidence="6">
    <location>
        <begin position="18"/>
        <end position="96"/>
    </location>
</feature>
<dbReference type="InterPro" id="IPR011033">
    <property type="entry name" value="PRC_barrel-like_sf"/>
</dbReference>
<dbReference type="AlphaFoldDB" id="A0A9W6IM20"/>
<dbReference type="InterPro" id="IPR009000">
    <property type="entry name" value="Transl_B-barrel_sf"/>
</dbReference>
<evidence type="ECO:0000259" key="7">
    <source>
        <dbReference type="Pfam" id="PF24986"/>
    </source>
</evidence>
<dbReference type="GO" id="GO:0006364">
    <property type="term" value="P:rRNA processing"/>
    <property type="evidence" value="ECO:0007669"/>
    <property type="project" value="UniProtKB-UniRule"/>
</dbReference>
<dbReference type="GO" id="GO:0043022">
    <property type="term" value="F:ribosome binding"/>
    <property type="evidence" value="ECO:0007669"/>
    <property type="project" value="InterPro"/>
</dbReference>
<feature type="domain" description="Ribosome maturation factor RimM PRC barrel" evidence="7">
    <location>
        <begin position="109"/>
        <end position="177"/>
    </location>
</feature>
<dbReference type="NCBIfam" id="TIGR02273">
    <property type="entry name" value="16S_RimM"/>
    <property type="match status" value="1"/>
</dbReference>
<comment type="similarity">
    <text evidence="5">Belongs to the RimM family.</text>
</comment>
<evidence type="ECO:0000256" key="1">
    <source>
        <dbReference type="ARBA" id="ARBA00022490"/>
    </source>
</evidence>
<dbReference type="InterPro" id="IPR011961">
    <property type="entry name" value="RimM"/>
</dbReference>
<comment type="domain">
    <text evidence="5">The PRC barrel domain binds ribosomal protein uS19.</text>
</comment>
<dbReference type="SUPFAM" id="SSF50346">
    <property type="entry name" value="PRC-barrel domain"/>
    <property type="match status" value="1"/>
</dbReference>
<dbReference type="InterPro" id="IPR036976">
    <property type="entry name" value="RimM_N_sf"/>
</dbReference>
<keyword evidence="1 5" id="KW-0963">Cytoplasm</keyword>
<dbReference type="Pfam" id="PF01782">
    <property type="entry name" value="RimM"/>
    <property type="match status" value="1"/>
</dbReference>
<dbReference type="GO" id="GO:0005737">
    <property type="term" value="C:cytoplasm"/>
    <property type="evidence" value="ECO:0007669"/>
    <property type="project" value="UniProtKB-SubCell"/>
</dbReference>
<protein>
    <recommendedName>
        <fullName evidence="5">Ribosome maturation factor RimM</fullName>
    </recommendedName>
</protein>
<keyword evidence="3 5" id="KW-0698">rRNA processing</keyword>
<gene>
    <name evidence="5 8" type="primary">rimM</name>
    <name evidence="8" type="ORF">GCM10017621_23100</name>
</gene>
<dbReference type="Gene3D" id="2.40.30.60">
    <property type="entry name" value="RimM"/>
    <property type="match status" value="1"/>
</dbReference>
<evidence type="ECO:0000259" key="6">
    <source>
        <dbReference type="Pfam" id="PF01782"/>
    </source>
</evidence>
<dbReference type="Pfam" id="PF24986">
    <property type="entry name" value="PRC_RimM"/>
    <property type="match status" value="1"/>
</dbReference>
<organism evidence="8 9">
    <name type="scientific">Maricaulis virginensis</name>
    <dbReference type="NCBI Taxonomy" id="144022"/>
    <lineage>
        <taxon>Bacteria</taxon>
        <taxon>Pseudomonadati</taxon>
        <taxon>Pseudomonadota</taxon>
        <taxon>Alphaproteobacteria</taxon>
        <taxon>Maricaulales</taxon>
        <taxon>Maricaulaceae</taxon>
        <taxon>Maricaulis</taxon>
    </lineage>
</organism>
<comment type="subcellular location">
    <subcellularLocation>
        <location evidence="5">Cytoplasm</location>
    </subcellularLocation>
</comment>
<evidence type="ECO:0000256" key="5">
    <source>
        <dbReference type="HAMAP-Rule" id="MF_00014"/>
    </source>
</evidence>
<keyword evidence="9" id="KW-1185">Reference proteome</keyword>
<dbReference type="SUPFAM" id="SSF50447">
    <property type="entry name" value="Translation proteins"/>
    <property type="match status" value="1"/>
</dbReference>
<comment type="function">
    <text evidence="5">An accessory protein needed during the final step in the assembly of 30S ribosomal subunit, possibly for assembly of the head region. Essential for efficient processing of 16S rRNA. May be needed both before and after RbfA during the maturation of 16S rRNA. It has affinity for free ribosomal 30S subunits but not for 70S ribosomes.</text>
</comment>
<proteinExistence type="inferred from homology"/>
<evidence type="ECO:0000256" key="3">
    <source>
        <dbReference type="ARBA" id="ARBA00022552"/>
    </source>
</evidence>
<dbReference type="PANTHER" id="PTHR33692">
    <property type="entry name" value="RIBOSOME MATURATION FACTOR RIMM"/>
    <property type="match status" value="1"/>
</dbReference>
<keyword evidence="2 5" id="KW-0690">Ribosome biogenesis</keyword>
<evidence type="ECO:0000256" key="2">
    <source>
        <dbReference type="ARBA" id="ARBA00022517"/>
    </source>
</evidence>